<evidence type="ECO:0000256" key="1">
    <source>
        <dbReference type="SAM" id="Coils"/>
    </source>
</evidence>
<evidence type="ECO:0000313" key="3">
    <source>
        <dbReference type="EMBL" id="EER00835.1"/>
    </source>
</evidence>
<evidence type="ECO:0000313" key="4">
    <source>
        <dbReference type="Proteomes" id="UP000007800"/>
    </source>
</evidence>
<reference evidence="3 4" key="1">
    <citation type="submission" date="2008-07" db="EMBL/GenBank/DDBJ databases">
        <authorList>
            <person name="El-Sayed N."/>
            <person name="Caler E."/>
            <person name="Inman J."/>
            <person name="Amedeo P."/>
            <person name="Hass B."/>
            <person name="Wortman J."/>
        </authorList>
    </citation>
    <scope>NUCLEOTIDE SEQUENCE [LARGE SCALE GENOMIC DNA]</scope>
    <source>
        <strain evidence="4">ATCC 50983 / TXsc</strain>
    </source>
</reference>
<dbReference type="RefSeq" id="XP_002768117.1">
    <property type="nucleotide sequence ID" value="XM_002768071.1"/>
</dbReference>
<dbReference type="AlphaFoldDB" id="C5LQV0"/>
<gene>
    <name evidence="3" type="ORF">Pmar_PMAR002904</name>
</gene>
<dbReference type="OMA" id="HQQESHE"/>
<evidence type="ECO:0000256" key="2">
    <source>
        <dbReference type="SAM" id="MobiDB-lite"/>
    </source>
</evidence>
<proteinExistence type="predicted"/>
<name>C5LQV0_PERM5</name>
<keyword evidence="4" id="KW-1185">Reference proteome</keyword>
<feature type="coiled-coil region" evidence="1">
    <location>
        <begin position="16"/>
        <end position="50"/>
    </location>
</feature>
<organism evidence="4">
    <name type="scientific">Perkinsus marinus (strain ATCC 50983 / TXsc)</name>
    <dbReference type="NCBI Taxonomy" id="423536"/>
    <lineage>
        <taxon>Eukaryota</taxon>
        <taxon>Sar</taxon>
        <taxon>Alveolata</taxon>
        <taxon>Perkinsozoa</taxon>
        <taxon>Perkinsea</taxon>
        <taxon>Perkinsida</taxon>
        <taxon>Perkinsidae</taxon>
        <taxon>Perkinsus</taxon>
    </lineage>
</organism>
<dbReference type="Proteomes" id="UP000007800">
    <property type="component" value="Unassembled WGS sequence"/>
</dbReference>
<protein>
    <submittedName>
        <fullName evidence="3">5-azacytidine-induced protein, putative</fullName>
    </submittedName>
</protein>
<accession>C5LQV0</accession>
<feature type="compositionally biased region" description="Basic residues" evidence="2">
    <location>
        <begin position="655"/>
        <end position="666"/>
    </location>
</feature>
<feature type="coiled-coil region" evidence="1">
    <location>
        <begin position="336"/>
        <end position="497"/>
    </location>
</feature>
<dbReference type="GeneID" id="9044025"/>
<sequence>MPLDREQGGDDDDDAYAHLLGQLELKQRQLTEAEETVQLFKEKLEKLRVYNDSVVTENSALQGRVSEVEELLGQTQGELERAFQDQKSSREQWKVQLETQADEMRRLHRMITTQEDIEAEKLKIAGELEIEWGWEELRRYNRKMAAIESRLASSRQKCAELQRELDQEKIRNAMERQEADAALKKAREEVKEEEETLQRKLREAELEMRRYAEQVSAIPKLKAQVYEMGAKMKEGSALVASLKEQHEETVSTLQARIEAQRAEILQRGKEARDALAEKAKTDRAHASLTEESARRGREIVCFIGATAASVIADLRSQLSAQEGCVGRLEKELDRKCRECCEQVNRAAEQVNEAERRVSEIQRKFDEETARVTMAHEAEVCELHRRLAGMNTACAEAKQTISELEAALRSVEDRNQRALAEKEDKAVIVASSLEQARAQMRAAEDKAAEFEQMARDYAMLQSKHRETLAHLTNTVEKLEEKEMSISALKAELKDINRAHEYERHKAAQDAEQWAREAQETRLELLEMSRHSQAVAEELRRTRSYAKKVKAKNKQKVKEAHTKVSTTNGKLKELVRLQGHIEKRASESKVSYEQRIADLERRLLHATFGGGGGTALALANIPALPVSSSSSTNGYNAFVDMPAPASLFRHTTVESARRHRRVRDRKTRQHVDAAAGPSTIAEESKENQATTQPSQEEDDVDLAESHLWPAEHANQ</sequence>
<keyword evidence="1" id="KW-0175">Coiled coil</keyword>
<feature type="coiled-coil region" evidence="1">
    <location>
        <begin position="137"/>
        <end position="214"/>
    </location>
</feature>
<dbReference type="EMBL" id="GG684654">
    <property type="protein sequence ID" value="EER00835.1"/>
    <property type="molecule type" value="Genomic_DNA"/>
</dbReference>
<feature type="region of interest" description="Disordered" evidence="2">
    <location>
        <begin position="650"/>
        <end position="713"/>
    </location>
</feature>
<dbReference type="InParanoid" id="C5LQV0"/>